<dbReference type="SMART" id="SM01099">
    <property type="entry name" value="CPW_WPC"/>
    <property type="match status" value="1"/>
</dbReference>
<organism evidence="4 5">
    <name type="scientific">Plasmodium cynomolgi (strain B)</name>
    <dbReference type="NCBI Taxonomy" id="1120755"/>
    <lineage>
        <taxon>Eukaryota</taxon>
        <taxon>Sar</taxon>
        <taxon>Alveolata</taxon>
        <taxon>Apicomplexa</taxon>
        <taxon>Aconoidasida</taxon>
        <taxon>Haemosporida</taxon>
        <taxon>Plasmodiidae</taxon>
        <taxon>Plasmodium</taxon>
        <taxon>Plasmodium (Plasmodium)</taxon>
    </lineage>
</organism>
<reference evidence="4 5" key="1">
    <citation type="journal article" date="2012" name="Nat. Genet.">
        <title>Plasmodium cynomolgi genome sequences provide insight into Plasmodium vivax and the monkey malaria clade.</title>
        <authorList>
            <person name="Tachibana S."/>
            <person name="Sullivan S.A."/>
            <person name="Kawai S."/>
            <person name="Nakamura S."/>
            <person name="Kim H.R."/>
            <person name="Goto N."/>
            <person name="Arisue N."/>
            <person name="Palacpac N.M.Q."/>
            <person name="Honma H."/>
            <person name="Yagi M."/>
            <person name="Tougan T."/>
            <person name="Katakai Y."/>
            <person name="Kaneko O."/>
            <person name="Mita T."/>
            <person name="Kita K."/>
            <person name="Yasutomi Y."/>
            <person name="Sutton P.L."/>
            <person name="Shakhbatyan R."/>
            <person name="Horii T."/>
            <person name="Yasunaga T."/>
            <person name="Barnwell J.W."/>
            <person name="Escalante A.A."/>
            <person name="Carlton J.M."/>
            <person name="Tanabe K."/>
        </authorList>
    </citation>
    <scope>NUCLEOTIDE SEQUENCE [LARGE SCALE GENOMIC DNA]</scope>
    <source>
        <strain evidence="4 5">B</strain>
    </source>
</reference>
<dbReference type="AlphaFoldDB" id="K6UUV7"/>
<gene>
    <name evidence="4" type="ORF">PCYB_112800</name>
</gene>
<keyword evidence="5" id="KW-1185">Reference proteome</keyword>
<name>K6UUV7_PLACD</name>
<feature type="transmembrane region" description="Helical" evidence="2">
    <location>
        <begin position="54"/>
        <end position="77"/>
    </location>
</feature>
<keyword evidence="2" id="KW-1133">Transmembrane helix</keyword>
<evidence type="ECO:0000313" key="5">
    <source>
        <dbReference type="Proteomes" id="UP000006319"/>
    </source>
</evidence>
<feature type="region of interest" description="Disordered" evidence="1">
    <location>
        <begin position="108"/>
        <end position="129"/>
    </location>
</feature>
<dbReference type="InterPro" id="IPR006387">
    <property type="entry name" value="CPW_WPC_dom"/>
</dbReference>
<feature type="transmembrane region" description="Helical" evidence="2">
    <location>
        <begin position="12"/>
        <end position="34"/>
    </location>
</feature>
<protein>
    <submittedName>
        <fullName evidence="4">Plasmodium falciparum CPW-WPC domain containing protein</fullName>
    </submittedName>
</protein>
<accession>K6UUV7</accession>
<keyword evidence="2" id="KW-0812">Transmembrane</keyword>
<dbReference type="GeneID" id="14693625"/>
<dbReference type="Proteomes" id="UP000006319">
    <property type="component" value="Chromosome 11"/>
</dbReference>
<dbReference type="Pfam" id="PF09717">
    <property type="entry name" value="CPW_WPC"/>
    <property type="match status" value="2"/>
</dbReference>
<dbReference type="OrthoDB" id="361898at2759"/>
<feature type="domain" description="CPW-WPC" evidence="3">
    <location>
        <begin position="182"/>
        <end position="242"/>
    </location>
</feature>
<dbReference type="VEuPathDB" id="PlasmoDB:PCYB_112800"/>
<evidence type="ECO:0000259" key="3">
    <source>
        <dbReference type="SMART" id="SM01099"/>
    </source>
</evidence>
<keyword evidence="2" id="KW-0472">Membrane</keyword>
<dbReference type="eggNOG" id="ENOG502SPT3">
    <property type="taxonomic scope" value="Eukaryota"/>
</dbReference>
<evidence type="ECO:0000256" key="1">
    <source>
        <dbReference type="SAM" id="MobiDB-lite"/>
    </source>
</evidence>
<evidence type="ECO:0000256" key="2">
    <source>
        <dbReference type="SAM" id="Phobius"/>
    </source>
</evidence>
<dbReference type="NCBIfam" id="TIGR01492">
    <property type="entry name" value="CPW_WPC"/>
    <property type="match status" value="1"/>
</dbReference>
<evidence type="ECO:0000313" key="4">
    <source>
        <dbReference type="EMBL" id="GAB67259.1"/>
    </source>
</evidence>
<sequence length="318" mass="36116">NYCNAAFQISVTVVLLFFCLHGIFFFLPLFSLVSPPLSHITASTLILTAFSPKMTSACVVVFSFLLFVVSQGICVGYKNPRFSSLATKSKKELSDDLNELNKLNEDLISNEREDEDDDDEDDYEEENLENSNFDDIARESLENAEGQATVDLENVEMDKLLDEEIFRIIQERLKKLWYIGRCRRDYSGVCPLGWKVSAYDENLCIPPETYEGPCRSIDFSNSINVDKEFFAWKCEVEWPCTNPPKLRVMEKCPFRWTLVGSNLCIAPEDYIGRCSPAMDFANYDYETRISKSKGAILRASSGGPVEESGNIIKIVPKK</sequence>
<dbReference type="OMA" id="FAWKCEV"/>
<proteinExistence type="predicted"/>
<dbReference type="RefSeq" id="XP_004223206.1">
    <property type="nucleotide sequence ID" value="XM_004223158.1"/>
</dbReference>
<feature type="non-terminal residue" evidence="4">
    <location>
        <position position="1"/>
    </location>
</feature>
<dbReference type="EMBL" id="DF157103">
    <property type="protein sequence ID" value="GAB67259.1"/>
    <property type="molecule type" value="Genomic_DNA"/>
</dbReference>
<dbReference type="KEGG" id="pcy:PCYB_112800"/>
<feature type="compositionally biased region" description="Acidic residues" evidence="1">
    <location>
        <begin position="112"/>
        <end position="128"/>
    </location>
</feature>